<feature type="transmembrane region" description="Helical" evidence="9">
    <location>
        <begin position="80"/>
        <end position="97"/>
    </location>
</feature>
<evidence type="ECO:0000256" key="2">
    <source>
        <dbReference type="ARBA" id="ARBA00022448"/>
    </source>
</evidence>
<comment type="subcellular location">
    <subcellularLocation>
        <location evidence="1">Cell inner membrane</location>
        <topology evidence="1">Multi-pass membrane protein</topology>
    </subcellularLocation>
</comment>
<evidence type="ECO:0000256" key="4">
    <source>
        <dbReference type="ARBA" id="ARBA00022519"/>
    </source>
</evidence>
<evidence type="ECO:0000256" key="3">
    <source>
        <dbReference type="ARBA" id="ARBA00022475"/>
    </source>
</evidence>
<evidence type="ECO:0000256" key="9">
    <source>
        <dbReference type="SAM" id="Phobius"/>
    </source>
</evidence>
<dbReference type="Proteomes" id="UP001528411">
    <property type="component" value="Unassembled WGS sequence"/>
</dbReference>
<comment type="caution">
    <text evidence="10">The sequence shown here is derived from an EMBL/GenBank/DDBJ whole genome shotgun (WGS) entry which is preliminary data.</text>
</comment>
<gene>
    <name evidence="10" type="ORF">PN838_12945</name>
</gene>
<dbReference type="PANTHER" id="PTHR30574">
    <property type="entry name" value="INNER MEMBRANE PROTEIN YEDE"/>
    <property type="match status" value="1"/>
</dbReference>
<evidence type="ECO:0000256" key="5">
    <source>
        <dbReference type="ARBA" id="ARBA00022692"/>
    </source>
</evidence>
<dbReference type="RefSeq" id="WP_272180936.1">
    <property type="nucleotide sequence ID" value="NZ_JAQOMS010000002.1"/>
</dbReference>
<name>A0ABT5FDA2_9GAMM</name>
<organism evidence="10 11">
    <name type="scientific">Psychrosphaera algicola</name>
    <dbReference type="NCBI Taxonomy" id="3023714"/>
    <lineage>
        <taxon>Bacteria</taxon>
        <taxon>Pseudomonadati</taxon>
        <taxon>Pseudomonadota</taxon>
        <taxon>Gammaproteobacteria</taxon>
        <taxon>Alteromonadales</taxon>
        <taxon>Pseudoalteromonadaceae</taxon>
        <taxon>Psychrosphaera</taxon>
    </lineage>
</organism>
<comment type="similarity">
    <text evidence="8">Belongs to the TsuA/YedE (TC 9.B.102) family.</text>
</comment>
<keyword evidence="5 9" id="KW-0812">Transmembrane</keyword>
<evidence type="ECO:0000256" key="7">
    <source>
        <dbReference type="ARBA" id="ARBA00023136"/>
    </source>
</evidence>
<feature type="transmembrane region" description="Helical" evidence="9">
    <location>
        <begin position="51"/>
        <end position="74"/>
    </location>
</feature>
<dbReference type="InterPro" id="IPR007272">
    <property type="entry name" value="Sulf_transp_TsuA/YedE"/>
</dbReference>
<reference evidence="10 11" key="1">
    <citation type="submission" date="2023-01" db="EMBL/GenBank/DDBJ databases">
        <title>Psychrosphaera sp. nov., isolated from marine algae.</title>
        <authorList>
            <person name="Bayburt H."/>
            <person name="Choi B.J."/>
            <person name="Kim J.M."/>
            <person name="Choi D.G."/>
            <person name="Jeon C.O."/>
        </authorList>
    </citation>
    <scope>NUCLEOTIDE SEQUENCE [LARGE SCALE GENOMIC DNA]</scope>
    <source>
        <strain evidence="10 11">G1-22</strain>
    </source>
</reference>
<keyword evidence="6 9" id="KW-1133">Transmembrane helix</keyword>
<evidence type="ECO:0000256" key="8">
    <source>
        <dbReference type="ARBA" id="ARBA00035655"/>
    </source>
</evidence>
<sequence length="141" mass="14995">MEHIYLLALVGGGLIGLSATLLLYTLGRIAGICGITFSLFMPQITDKKWRITFILGLVSGAFLIHLLTPIAIPAAPTDNIYLLIIAGLLVGFGTQLGNGCTSGHGICGIARKSPRSIIATITFMAIGFITVYVLRHIWGVI</sequence>
<feature type="transmembrane region" description="Helical" evidence="9">
    <location>
        <begin position="117"/>
        <end position="138"/>
    </location>
</feature>
<keyword evidence="7 9" id="KW-0472">Membrane</keyword>
<dbReference type="PANTHER" id="PTHR30574:SF1">
    <property type="entry name" value="SULPHUR TRANSPORT DOMAIN-CONTAINING PROTEIN"/>
    <property type="match status" value="1"/>
</dbReference>
<evidence type="ECO:0000313" key="11">
    <source>
        <dbReference type="Proteomes" id="UP001528411"/>
    </source>
</evidence>
<evidence type="ECO:0000256" key="6">
    <source>
        <dbReference type="ARBA" id="ARBA00022989"/>
    </source>
</evidence>
<keyword evidence="11" id="KW-1185">Reference proteome</keyword>
<evidence type="ECO:0000256" key="1">
    <source>
        <dbReference type="ARBA" id="ARBA00004429"/>
    </source>
</evidence>
<feature type="transmembrane region" description="Helical" evidence="9">
    <location>
        <begin position="6"/>
        <end position="39"/>
    </location>
</feature>
<keyword evidence="3" id="KW-1003">Cell membrane</keyword>
<evidence type="ECO:0000313" key="10">
    <source>
        <dbReference type="EMBL" id="MDC2889514.1"/>
    </source>
</evidence>
<proteinExistence type="inferred from homology"/>
<dbReference type="EMBL" id="JAQOMS010000002">
    <property type="protein sequence ID" value="MDC2889514.1"/>
    <property type="molecule type" value="Genomic_DNA"/>
</dbReference>
<accession>A0ABT5FDA2</accession>
<protein>
    <submittedName>
        <fullName evidence="10">YeeE/YedE family protein</fullName>
    </submittedName>
</protein>
<keyword evidence="4" id="KW-0997">Cell inner membrane</keyword>
<keyword evidence="2" id="KW-0813">Transport</keyword>
<dbReference type="Pfam" id="PF04143">
    <property type="entry name" value="Sulf_transp"/>
    <property type="match status" value="1"/>
</dbReference>